<name>A0A2I1CJT6_ASPN1</name>
<evidence type="ECO:0000313" key="2">
    <source>
        <dbReference type="Proteomes" id="UP000234474"/>
    </source>
</evidence>
<dbReference type="AlphaFoldDB" id="A0A2I1CJT6"/>
<proteinExistence type="predicted"/>
<dbReference type="Proteomes" id="UP000234474">
    <property type="component" value="Unassembled WGS sequence"/>
</dbReference>
<reference evidence="2" key="1">
    <citation type="journal article" date="2018" name="Proc. Natl. Acad. Sci. U.S.A.">
        <title>Linking secondary metabolites to gene clusters through genome sequencing of six diverse Aspergillus species.</title>
        <authorList>
            <person name="Kaerboelling I."/>
            <person name="Vesth T.C."/>
            <person name="Frisvad J.C."/>
            <person name="Nybo J.L."/>
            <person name="Theobald S."/>
            <person name="Kuo A."/>
            <person name="Bowyer P."/>
            <person name="Matsuda Y."/>
            <person name="Mondo S."/>
            <person name="Lyhne E.K."/>
            <person name="Kogle M.E."/>
            <person name="Clum A."/>
            <person name="Lipzen A."/>
            <person name="Salamov A."/>
            <person name="Ngan C.Y."/>
            <person name="Daum C."/>
            <person name="Chiniquy J."/>
            <person name="Barry K."/>
            <person name="LaButti K."/>
            <person name="Haridas S."/>
            <person name="Simmons B.A."/>
            <person name="Magnuson J.K."/>
            <person name="Mortensen U.H."/>
            <person name="Larsen T.O."/>
            <person name="Grigoriev I.V."/>
            <person name="Baker S.E."/>
            <person name="Andersen M.R."/>
        </authorList>
    </citation>
    <scope>NUCLEOTIDE SEQUENCE [LARGE SCALE GENOMIC DNA]</scope>
    <source>
        <strain evidence="2">IBT 16806</strain>
    </source>
</reference>
<dbReference type="GeneID" id="36530379"/>
<sequence>MSHDQVPQIWTRPTSQYGQITEMALNSVSLRRNHQNGEYVLPQRILCDIYRAASQSRFILNGLRGETVERLSTGARRMVSDRRNCRYYLVAKVA</sequence>
<gene>
    <name evidence="1" type="ORF">P174DRAFT_381060</name>
</gene>
<organism evidence="1 2">
    <name type="scientific">Aspergillus novofumigatus (strain IBT 16806)</name>
    <dbReference type="NCBI Taxonomy" id="1392255"/>
    <lineage>
        <taxon>Eukaryota</taxon>
        <taxon>Fungi</taxon>
        <taxon>Dikarya</taxon>
        <taxon>Ascomycota</taxon>
        <taxon>Pezizomycotina</taxon>
        <taxon>Eurotiomycetes</taxon>
        <taxon>Eurotiomycetidae</taxon>
        <taxon>Eurotiales</taxon>
        <taxon>Aspergillaceae</taxon>
        <taxon>Aspergillus</taxon>
        <taxon>Aspergillus subgen. Fumigati</taxon>
    </lineage>
</organism>
<keyword evidence="2" id="KW-1185">Reference proteome</keyword>
<dbReference type="VEuPathDB" id="FungiDB:P174DRAFT_381060"/>
<dbReference type="RefSeq" id="XP_024686478.1">
    <property type="nucleotide sequence ID" value="XM_024823053.1"/>
</dbReference>
<comment type="caution">
    <text evidence="1">The sequence shown here is derived from an EMBL/GenBank/DDBJ whole genome shotgun (WGS) entry which is preliminary data.</text>
</comment>
<accession>A0A2I1CJT6</accession>
<evidence type="ECO:0000313" key="1">
    <source>
        <dbReference type="EMBL" id="PKX97883.1"/>
    </source>
</evidence>
<dbReference type="EMBL" id="MSZS01000001">
    <property type="protein sequence ID" value="PKX97883.1"/>
    <property type="molecule type" value="Genomic_DNA"/>
</dbReference>
<protein>
    <submittedName>
        <fullName evidence="1">Uncharacterized protein</fullName>
    </submittedName>
</protein>
<dbReference type="OrthoDB" id="10514085at2759"/>